<sequence length="146" mass="16985">MMFKLLVVAMSLVLTACVYDPPKSSVQLHNYSDQTATLELYFDTTAYKSHWNKHDFRLFLTDNFGFSHPGPTTRLVYVDTINLMQRYFIPARSTFSISGWGDRDEPVLYRKKRVITQTDTVEYANVEQIKKASTRANAYDNQLEIR</sequence>
<evidence type="ECO:0000313" key="2">
    <source>
        <dbReference type="EMBL" id="TYZ10606.1"/>
    </source>
</evidence>
<accession>A0A5D6V4R9</accession>
<protein>
    <submittedName>
        <fullName evidence="2">Uncharacterized protein</fullName>
    </submittedName>
</protein>
<reference evidence="2 3" key="1">
    <citation type="submission" date="2019-08" db="EMBL/GenBank/DDBJ databases">
        <authorList>
            <person name="Seo M.-J."/>
        </authorList>
    </citation>
    <scope>NUCLEOTIDE SEQUENCE [LARGE SCALE GENOMIC DNA]</scope>
    <source>
        <strain evidence="2 3">KIGAM108</strain>
    </source>
</reference>
<keyword evidence="1" id="KW-0732">Signal</keyword>
<dbReference type="EMBL" id="VTHL01000007">
    <property type="protein sequence ID" value="TYZ10606.1"/>
    <property type="molecule type" value="Genomic_DNA"/>
</dbReference>
<evidence type="ECO:0000313" key="3">
    <source>
        <dbReference type="Proteomes" id="UP000322791"/>
    </source>
</evidence>
<comment type="caution">
    <text evidence="2">The sequence shown here is derived from an EMBL/GenBank/DDBJ whole genome shotgun (WGS) entry which is preliminary data.</text>
</comment>
<dbReference type="PROSITE" id="PS51257">
    <property type="entry name" value="PROKAR_LIPOPROTEIN"/>
    <property type="match status" value="1"/>
</dbReference>
<organism evidence="2 3">
    <name type="scientific">Hymenobacter lutimineralis</name>
    <dbReference type="NCBI Taxonomy" id="2606448"/>
    <lineage>
        <taxon>Bacteria</taxon>
        <taxon>Pseudomonadati</taxon>
        <taxon>Bacteroidota</taxon>
        <taxon>Cytophagia</taxon>
        <taxon>Cytophagales</taxon>
        <taxon>Hymenobacteraceae</taxon>
        <taxon>Hymenobacter</taxon>
    </lineage>
</organism>
<dbReference type="AlphaFoldDB" id="A0A5D6V4R9"/>
<gene>
    <name evidence="2" type="ORF">FY528_09090</name>
</gene>
<feature type="chain" id="PRO_5022948957" evidence="1">
    <location>
        <begin position="21"/>
        <end position="146"/>
    </location>
</feature>
<name>A0A5D6V4R9_9BACT</name>
<keyword evidence="3" id="KW-1185">Reference proteome</keyword>
<evidence type="ECO:0000256" key="1">
    <source>
        <dbReference type="SAM" id="SignalP"/>
    </source>
</evidence>
<feature type="signal peptide" evidence="1">
    <location>
        <begin position="1"/>
        <end position="20"/>
    </location>
</feature>
<proteinExistence type="predicted"/>
<dbReference type="RefSeq" id="WP_149070680.1">
    <property type="nucleotide sequence ID" value="NZ_VTHL01000007.1"/>
</dbReference>
<dbReference type="Proteomes" id="UP000322791">
    <property type="component" value="Unassembled WGS sequence"/>
</dbReference>